<evidence type="ECO:0000256" key="4">
    <source>
        <dbReference type="ARBA" id="ARBA00023163"/>
    </source>
</evidence>
<dbReference type="PROSITE" id="PS50931">
    <property type="entry name" value="HTH_LYSR"/>
    <property type="match status" value="1"/>
</dbReference>
<dbReference type="SUPFAM" id="SSF46785">
    <property type="entry name" value="Winged helix' DNA-binding domain"/>
    <property type="match status" value="1"/>
</dbReference>
<dbReference type="PANTHER" id="PTHR30419:SF2">
    <property type="entry name" value="LYSR FAMILY TRANSCRIPTIONAL REGULATOR"/>
    <property type="match status" value="1"/>
</dbReference>
<feature type="domain" description="HTH lysR-type" evidence="5">
    <location>
        <begin position="1"/>
        <end position="65"/>
    </location>
</feature>
<accession>A0A9X3AGX8</accession>
<dbReference type="Gene3D" id="1.10.10.10">
    <property type="entry name" value="Winged helix-like DNA-binding domain superfamily/Winged helix DNA-binding domain"/>
    <property type="match status" value="1"/>
</dbReference>
<keyword evidence="4" id="KW-0804">Transcription</keyword>
<dbReference type="PANTHER" id="PTHR30419">
    <property type="entry name" value="HTH-TYPE TRANSCRIPTIONAL REGULATOR YBHD"/>
    <property type="match status" value="1"/>
</dbReference>
<sequence length="323" mass="35469">MKARKLRIHAPAIAYFDKVRRCGSFREAARSLNVASSAVNRQILKLEEELGAPLFERLPSGLRLTPAGEVFTRHVIAVMQDTERVSSELDALQGLRSGHVEIATVEGVTVDLLPAVIERMRALYPNVSVGVSSLGSTAIAAQISSGNADLGLAFALQRDNDLHQLVRGHFHLGAIMLPDHPLAQHRRLSFATCAAHPLILAKEELSIAHLLRPAMNHSPQWGRAVVETSSVELAKKLALRGVGIAFQTRIGIEDELRRGQLVHVPLVHNQPVLSDLGLYTRSQRSLPVAVDAFARMLVDEIARREQQEQEQEQAQSNGHTLIL</sequence>
<dbReference type="AlphaFoldDB" id="A0A9X3AGX8"/>
<dbReference type="InterPro" id="IPR000847">
    <property type="entry name" value="LysR_HTH_N"/>
</dbReference>
<evidence type="ECO:0000313" key="6">
    <source>
        <dbReference type="EMBL" id="MCT7358921.1"/>
    </source>
</evidence>
<protein>
    <submittedName>
        <fullName evidence="6">LysR family transcriptional regulator</fullName>
    </submittedName>
</protein>
<comment type="similarity">
    <text evidence="1">Belongs to the LysR transcriptional regulatory family.</text>
</comment>
<dbReference type="Pfam" id="PF03466">
    <property type="entry name" value="LysR_substrate"/>
    <property type="match status" value="1"/>
</dbReference>
<evidence type="ECO:0000313" key="7">
    <source>
        <dbReference type="Proteomes" id="UP001147830"/>
    </source>
</evidence>
<evidence type="ECO:0000256" key="1">
    <source>
        <dbReference type="ARBA" id="ARBA00009437"/>
    </source>
</evidence>
<reference evidence="6" key="2">
    <citation type="submission" date="2022-08" db="EMBL/GenBank/DDBJ databases">
        <authorList>
            <person name="Dong C."/>
        </authorList>
    </citation>
    <scope>NUCLEOTIDE SEQUENCE</scope>
    <source>
        <strain evidence="6">59MF3M-4</strain>
    </source>
</reference>
<dbReference type="GO" id="GO:0005829">
    <property type="term" value="C:cytosol"/>
    <property type="evidence" value="ECO:0007669"/>
    <property type="project" value="TreeGrafter"/>
</dbReference>
<dbReference type="InterPro" id="IPR036390">
    <property type="entry name" value="WH_DNA-bd_sf"/>
</dbReference>
<dbReference type="PRINTS" id="PR00039">
    <property type="entry name" value="HTHLYSR"/>
</dbReference>
<dbReference type="EMBL" id="JAOANI010000015">
    <property type="protein sequence ID" value="MCT7358921.1"/>
    <property type="molecule type" value="Genomic_DNA"/>
</dbReference>
<evidence type="ECO:0000259" key="5">
    <source>
        <dbReference type="PROSITE" id="PS50931"/>
    </source>
</evidence>
<keyword evidence="3" id="KW-0238">DNA-binding</keyword>
<dbReference type="RefSeq" id="WP_260975815.1">
    <property type="nucleotide sequence ID" value="NZ_JAOANI010000015.1"/>
</dbReference>
<comment type="caution">
    <text evidence="6">The sequence shown here is derived from an EMBL/GenBank/DDBJ whole genome shotgun (WGS) entry which is preliminary data.</text>
</comment>
<proteinExistence type="inferred from homology"/>
<dbReference type="GO" id="GO:0003677">
    <property type="term" value="F:DNA binding"/>
    <property type="evidence" value="ECO:0007669"/>
    <property type="project" value="UniProtKB-KW"/>
</dbReference>
<dbReference type="Gene3D" id="3.40.190.290">
    <property type="match status" value="1"/>
</dbReference>
<dbReference type="SUPFAM" id="SSF53850">
    <property type="entry name" value="Periplasmic binding protein-like II"/>
    <property type="match status" value="1"/>
</dbReference>
<gene>
    <name evidence="6" type="ORF">NYR02_07820</name>
</gene>
<evidence type="ECO:0000256" key="3">
    <source>
        <dbReference type="ARBA" id="ARBA00023125"/>
    </source>
</evidence>
<evidence type="ECO:0000256" key="2">
    <source>
        <dbReference type="ARBA" id="ARBA00023015"/>
    </source>
</evidence>
<keyword evidence="7" id="KW-1185">Reference proteome</keyword>
<keyword evidence="2" id="KW-0805">Transcription regulation</keyword>
<dbReference type="Proteomes" id="UP001147830">
    <property type="component" value="Unassembled WGS sequence"/>
</dbReference>
<dbReference type="GO" id="GO:0003700">
    <property type="term" value="F:DNA-binding transcription factor activity"/>
    <property type="evidence" value="ECO:0007669"/>
    <property type="project" value="InterPro"/>
</dbReference>
<dbReference type="InterPro" id="IPR050950">
    <property type="entry name" value="HTH-type_LysR_regulators"/>
</dbReference>
<reference evidence="6" key="1">
    <citation type="journal article" date="2022" name="Front. Microbiol.">
        <title>Genome-based taxonomic rearrangement of Oceanobacter-related bacteria including the description of Thalassolituus hydrocarbonoclasticus sp. nov. and Thalassolituus pacificus sp. nov. and emended description of the genus Thalassolituus.</title>
        <authorList>
            <person name="Dong C."/>
            <person name="Wei L."/>
            <person name="Wang J."/>
            <person name="Lai Q."/>
            <person name="Huang Z."/>
            <person name="Shao Z."/>
        </authorList>
    </citation>
    <scope>NUCLEOTIDE SEQUENCE</scope>
    <source>
        <strain evidence="6">59MF3M-4</strain>
    </source>
</reference>
<dbReference type="Pfam" id="PF00126">
    <property type="entry name" value="HTH_1"/>
    <property type="match status" value="1"/>
</dbReference>
<dbReference type="InterPro" id="IPR005119">
    <property type="entry name" value="LysR_subst-bd"/>
</dbReference>
<name>A0A9X3AGX8_9GAMM</name>
<dbReference type="InterPro" id="IPR036388">
    <property type="entry name" value="WH-like_DNA-bd_sf"/>
</dbReference>
<organism evidence="6 7">
    <name type="scientific">Thalassolituus pacificus</name>
    <dbReference type="NCBI Taxonomy" id="2975440"/>
    <lineage>
        <taxon>Bacteria</taxon>
        <taxon>Pseudomonadati</taxon>
        <taxon>Pseudomonadota</taxon>
        <taxon>Gammaproteobacteria</taxon>
        <taxon>Oceanospirillales</taxon>
        <taxon>Oceanospirillaceae</taxon>
        <taxon>Thalassolituus</taxon>
    </lineage>
</organism>
<dbReference type="FunFam" id="1.10.10.10:FF:000001">
    <property type="entry name" value="LysR family transcriptional regulator"/>
    <property type="match status" value="1"/>
</dbReference>